<dbReference type="InterPro" id="IPR012675">
    <property type="entry name" value="Beta-grasp_dom_sf"/>
</dbReference>
<dbReference type="PANTHER" id="PTHR34472">
    <property type="entry name" value="SULFUR CARRIER PROTEIN THIS"/>
    <property type="match status" value="1"/>
</dbReference>
<dbReference type="AlphaFoldDB" id="A0A916YT40"/>
<dbReference type="InterPro" id="IPR003749">
    <property type="entry name" value="ThiS/MoaD-like"/>
</dbReference>
<comment type="caution">
    <text evidence="1">The sequence shown here is derived from an EMBL/GenBank/DDBJ whole genome shotgun (WGS) entry which is preliminary data.</text>
</comment>
<keyword evidence="2" id="KW-1185">Reference proteome</keyword>
<dbReference type="CDD" id="cd00565">
    <property type="entry name" value="Ubl_ThiS"/>
    <property type="match status" value="1"/>
</dbReference>
<evidence type="ECO:0000313" key="1">
    <source>
        <dbReference type="EMBL" id="GGD60373.1"/>
    </source>
</evidence>
<dbReference type="InterPro" id="IPR010035">
    <property type="entry name" value="Thi_S"/>
</dbReference>
<proteinExistence type="predicted"/>
<organism evidence="1 2">
    <name type="scientific">Croceicoccus mobilis</name>
    <dbReference type="NCBI Taxonomy" id="1703339"/>
    <lineage>
        <taxon>Bacteria</taxon>
        <taxon>Pseudomonadati</taxon>
        <taxon>Pseudomonadota</taxon>
        <taxon>Alphaproteobacteria</taxon>
        <taxon>Sphingomonadales</taxon>
        <taxon>Erythrobacteraceae</taxon>
        <taxon>Croceicoccus</taxon>
    </lineage>
</organism>
<dbReference type="Proteomes" id="UP000612349">
    <property type="component" value="Unassembled WGS sequence"/>
</dbReference>
<dbReference type="Gene3D" id="3.10.20.30">
    <property type="match status" value="1"/>
</dbReference>
<reference evidence="1" key="1">
    <citation type="journal article" date="2014" name="Int. J. Syst. Evol. Microbiol.">
        <title>Complete genome sequence of Corynebacterium casei LMG S-19264T (=DSM 44701T), isolated from a smear-ripened cheese.</title>
        <authorList>
            <consortium name="US DOE Joint Genome Institute (JGI-PGF)"/>
            <person name="Walter F."/>
            <person name="Albersmeier A."/>
            <person name="Kalinowski J."/>
            <person name="Ruckert C."/>
        </authorList>
    </citation>
    <scope>NUCLEOTIDE SEQUENCE</scope>
    <source>
        <strain evidence="1">CGMCC 1.15360</strain>
    </source>
</reference>
<gene>
    <name evidence="1" type="primary">thiS</name>
    <name evidence="1" type="ORF">GCM10010990_07260</name>
</gene>
<dbReference type="NCBIfam" id="TIGR01683">
    <property type="entry name" value="thiS"/>
    <property type="match status" value="1"/>
</dbReference>
<evidence type="ECO:0000313" key="2">
    <source>
        <dbReference type="Proteomes" id="UP000612349"/>
    </source>
</evidence>
<dbReference type="Pfam" id="PF02597">
    <property type="entry name" value="ThiS"/>
    <property type="match status" value="1"/>
</dbReference>
<protein>
    <submittedName>
        <fullName evidence="1">Thiamine biosynthesis protein ThiS</fullName>
    </submittedName>
</protein>
<accession>A0A916YT40</accession>
<dbReference type="PANTHER" id="PTHR34472:SF1">
    <property type="entry name" value="SULFUR CARRIER PROTEIN THIS"/>
    <property type="match status" value="1"/>
</dbReference>
<name>A0A916YT40_9SPHN</name>
<reference evidence="1" key="2">
    <citation type="submission" date="2020-09" db="EMBL/GenBank/DDBJ databases">
        <authorList>
            <person name="Sun Q."/>
            <person name="Zhou Y."/>
        </authorList>
    </citation>
    <scope>NUCLEOTIDE SEQUENCE</scope>
    <source>
        <strain evidence="1">CGMCC 1.15360</strain>
    </source>
</reference>
<dbReference type="EMBL" id="BMIP01000001">
    <property type="protein sequence ID" value="GGD60373.1"/>
    <property type="molecule type" value="Genomic_DNA"/>
</dbReference>
<dbReference type="RefSeq" id="WP_066773495.1">
    <property type="nucleotide sequence ID" value="NZ_BMIP01000001.1"/>
</dbReference>
<sequence>MAPNTHMIAVTVNGETRRVPENTAIAHLVRMLELDPLKVAVECNRHVVPRSTLETVTLSEGDVLEIVHFVGGG</sequence>
<dbReference type="InterPro" id="IPR016155">
    <property type="entry name" value="Mopterin_synth/thiamin_S_b"/>
</dbReference>
<dbReference type="SUPFAM" id="SSF54285">
    <property type="entry name" value="MoaD/ThiS"/>
    <property type="match status" value="1"/>
</dbReference>